<reference evidence="4" key="1">
    <citation type="journal article" date="2014" name="Front. Microbiol.">
        <title>High frequency of phylogenetically diverse reductive dehalogenase-homologous genes in deep subseafloor sedimentary metagenomes.</title>
        <authorList>
            <person name="Kawai M."/>
            <person name="Futagami T."/>
            <person name="Toyoda A."/>
            <person name="Takaki Y."/>
            <person name="Nishi S."/>
            <person name="Hori S."/>
            <person name="Arai W."/>
            <person name="Tsubouchi T."/>
            <person name="Morono Y."/>
            <person name="Uchiyama I."/>
            <person name="Ito T."/>
            <person name="Fujiyama A."/>
            <person name="Inagaki F."/>
            <person name="Takami H."/>
        </authorList>
    </citation>
    <scope>NUCLEOTIDE SEQUENCE</scope>
    <source>
        <strain evidence="4">Expedition CK06-06</strain>
    </source>
</reference>
<dbReference type="GO" id="GO:0006313">
    <property type="term" value="P:DNA transposition"/>
    <property type="evidence" value="ECO:0007669"/>
    <property type="project" value="InterPro"/>
</dbReference>
<keyword evidence="1" id="KW-0815">Transposition</keyword>
<accession>X1GHL8</accession>
<sequence length="173" mass="20131">CRALLWDLRGRGLENVELFVSDESAAIRSGVAEVFPESGWQSCSFHRLQALRTNIGPTEFRQAMMRQASNIFRANSKLAARDLADAWAQRWRPQGPWAVQCFMDGLGDSLMFYTLPKDWWRRTRTNNPLERIIRTLRQRLRPMGCFHDEPAIERAVFGQLARWHLLPELTQNC</sequence>
<name>X1GHL8_9ZZZZ</name>
<proteinExistence type="predicted"/>
<evidence type="ECO:0008006" key="5">
    <source>
        <dbReference type="Google" id="ProtNLM"/>
    </source>
</evidence>
<dbReference type="Pfam" id="PF00872">
    <property type="entry name" value="Transposase_mut"/>
    <property type="match status" value="1"/>
</dbReference>
<evidence type="ECO:0000256" key="1">
    <source>
        <dbReference type="ARBA" id="ARBA00022578"/>
    </source>
</evidence>
<dbReference type="EMBL" id="BARU01012432">
    <property type="protein sequence ID" value="GAH41099.1"/>
    <property type="molecule type" value="Genomic_DNA"/>
</dbReference>
<dbReference type="AlphaFoldDB" id="X1GHL8"/>
<comment type="caution">
    <text evidence="4">The sequence shown here is derived from an EMBL/GenBank/DDBJ whole genome shotgun (WGS) entry which is preliminary data.</text>
</comment>
<feature type="non-terminal residue" evidence="4">
    <location>
        <position position="1"/>
    </location>
</feature>
<dbReference type="PANTHER" id="PTHR33217:SF7">
    <property type="entry name" value="TRANSPOSASE FOR INSERTION SEQUENCE ELEMENT IS1081"/>
    <property type="match status" value="1"/>
</dbReference>
<keyword evidence="3" id="KW-0233">DNA recombination</keyword>
<dbReference type="PANTHER" id="PTHR33217">
    <property type="entry name" value="TRANSPOSASE FOR INSERTION SEQUENCE ELEMENT IS1081"/>
    <property type="match status" value="1"/>
</dbReference>
<dbReference type="GO" id="GO:0004803">
    <property type="term" value="F:transposase activity"/>
    <property type="evidence" value="ECO:0007669"/>
    <property type="project" value="InterPro"/>
</dbReference>
<dbReference type="InterPro" id="IPR001207">
    <property type="entry name" value="Transposase_mutator"/>
</dbReference>
<evidence type="ECO:0000313" key="4">
    <source>
        <dbReference type="EMBL" id="GAH41099.1"/>
    </source>
</evidence>
<keyword evidence="2" id="KW-0238">DNA-binding</keyword>
<gene>
    <name evidence="4" type="ORF">S03H2_22930</name>
</gene>
<dbReference type="GO" id="GO:0003677">
    <property type="term" value="F:DNA binding"/>
    <property type="evidence" value="ECO:0007669"/>
    <property type="project" value="UniProtKB-KW"/>
</dbReference>
<evidence type="ECO:0000256" key="3">
    <source>
        <dbReference type="ARBA" id="ARBA00023172"/>
    </source>
</evidence>
<evidence type="ECO:0000256" key="2">
    <source>
        <dbReference type="ARBA" id="ARBA00023125"/>
    </source>
</evidence>
<organism evidence="4">
    <name type="scientific">marine sediment metagenome</name>
    <dbReference type="NCBI Taxonomy" id="412755"/>
    <lineage>
        <taxon>unclassified sequences</taxon>
        <taxon>metagenomes</taxon>
        <taxon>ecological metagenomes</taxon>
    </lineage>
</organism>
<protein>
    <recommendedName>
        <fullName evidence="5">Mutator family transposase</fullName>
    </recommendedName>
</protein>